<evidence type="ECO:0000313" key="3">
    <source>
        <dbReference type="Proteomes" id="UP000317839"/>
    </source>
</evidence>
<sequence length="250" mass="28255">MYTAASQQNRTDNVFSTQDSLFFSRLTFFITVAVFGGFALNWINNPEKLGHITFWVGLHGFFSAAWYLLLIYQLRLSRIGKIVQHKTLGKLSVLLVVAILITGVVTALDLYQRLVSFGVFDPTDAAARLRAGGFIGSTFLQWAVFLILYILGLLNRRAPSHHKRFMIAAAIQMMPEGLNRLIHTLGLPGDAMLLTIFLVYLSVLAYDWKIENRVQWSTLLSFGLFTLLAALIHTLFRTQVWGDWVVNLLT</sequence>
<keyword evidence="1" id="KW-0472">Membrane</keyword>
<gene>
    <name evidence="2" type="ORF">FLL45_22005</name>
</gene>
<feature type="transmembrane region" description="Helical" evidence="1">
    <location>
        <begin position="49"/>
        <end position="70"/>
    </location>
</feature>
<keyword evidence="1" id="KW-0812">Transmembrane</keyword>
<dbReference type="OrthoDB" id="9813334at2"/>
<feature type="transmembrane region" description="Helical" evidence="1">
    <location>
        <begin position="131"/>
        <end position="154"/>
    </location>
</feature>
<dbReference type="EMBL" id="VIKR01000007">
    <property type="protein sequence ID" value="TQV71004.1"/>
    <property type="molecule type" value="Genomic_DNA"/>
</dbReference>
<protein>
    <submittedName>
        <fullName evidence="2">Uncharacterized protein</fullName>
    </submittedName>
</protein>
<organism evidence="2 3">
    <name type="scientific">Aliikangiella marina</name>
    <dbReference type="NCBI Taxonomy" id="1712262"/>
    <lineage>
        <taxon>Bacteria</taxon>
        <taxon>Pseudomonadati</taxon>
        <taxon>Pseudomonadota</taxon>
        <taxon>Gammaproteobacteria</taxon>
        <taxon>Oceanospirillales</taxon>
        <taxon>Pleioneaceae</taxon>
        <taxon>Aliikangiella</taxon>
    </lineage>
</organism>
<evidence type="ECO:0000313" key="2">
    <source>
        <dbReference type="EMBL" id="TQV71004.1"/>
    </source>
</evidence>
<comment type="caution">
    <text evidence="2">The sequence shown here is derived from an EMBL/GenBank/DDBJ whole genome shotgun (WGS) entry which is preliminary data.</text>
</comment>
<feature type="transmembrane region" description="Helical" evidence="1">
    <location>
        <begin position="21"/>
        <end position="43"/>
    </location>
</feature>
<keyword evidence="3" id="KW-1185">Reference proteome</keyword>
<accession>A0A545T1B2</accession>
<dbReference type="Proteomes" id="UP000317839">
    <property type="component" value="Unassembled WGS sequence"/>
</dbReference>
<keyword evidence="1" id="KW-1133">Transmembrane helix</keyword>
<reference evidence="2 3" key="1">
    <citation type="submission" date="2019-06" db="EMBL/GenBank/DDBJ databases">
        <title>Draft genome of Aliikangiella marina GYP-15.</title>
        <authorList>
            <person name="Wang G."/>
        </authorList>
    </citation>
    <scope>NUCLEOTIDE SEQUENCE [LARGE SCALE GENOMIC DNA]</scope>
    <source>
        <strain evidence="2 3">GYP-15</strain>
    </source>
</reference>
<dbReference type="AlphaFoldDB" id="A0A545T1B2"/>
<dbReference type="RefSeq" id="WP_142944221.1">
    <property type="nucleotide sequence ID" value="NZ_VIKR01000007.1"/>
</dbReference>
<feature type="transmembrane region" description="Helical" evidence="1">
    <location>
        <begin position="181"/>
        <end position="204"/>
    </location>
</feature>
<proteinExistence type="predicted"/>
<evidence type="ECO:0000256" key="1">
    <source>
        <dbReference type="SAM" id="Phobius"/>
    </source>
</evidence>
<feature type="transmembrane region" description="Helical" evidence="1">
    <location>
        <begin position="216"/>
        <end position="236"/>
    </location>
</feature>
<feature type="transmembrane region" description="Helical" evidence="1">
    <location>
        <begin position="91"/>
        <end position="111"/>
    </location>
</feature>
<name>A0A545T1B2_9GAMM</name>